<name>V9FLX4_PHYNI</name>
<protein>
    <submittedName>
        <fullName evidence="1">Uncharacterized protein</fullName>
    </submittedName>
</protein>
<evidence type="ECO:0000313" key="1">
    <source>
        <dbReference type="EMBL" id="ETI52480.1"/>
    </source>
</evidence>
<dbReference type="HOGENOM" id="CLU_2404326_0_0_1"/>
<gene>
    <name evidence="1" type="ORF">F443_04379</name>
</gene>
<dbReference type="Proteomes" id="UP000018721">
    <property type="component" value="Unassembled WGS sequence"/>
</dbReference>
<keyword evidence="2" id="KW-1185">Reference proteome</keyword>
<sequence length="93" mass="10774">MPCAWRMKLLVYQETSSVDIYELVFVTPSQREFIKELARENLTPVRIRNALGRKFGMRPSALSSLRTVQNIVHHYRRTQLGGTATRKKILEAV</sequence>
<dbReference type="EMBL" id="ANIZ01000798">
    <property type="protein sequence ID" value="ETI52480.1"/>
    <property type="molecule type" value="Genomic_DNA"/>
</dbReference>
<organism evidence="1 2">
    <name type="scientific">Phytophthora nicotianae P1569</name>
    <dbReference type="NCBI Taxonomy" id="1317065"/>
    <lineage>
        <taxon>Eukaryota</taxon>
        <taxon>Sar</taxon>
        <taxon>Stramenopiles</taxon>
        <taxon>Oomycota</taxon>
        <taxon>Peronosporomycetes</taxon>
        <taxon>Peronosporales</taxon>
        <taxon>Peronosporaceae</taxon>
        <taxon>Phytophthora</taxon>
    </lineage>
</organism>
<accession>V9FLX4</accession>
<comment type="caution">
    <text evidence="1">The sequence shown here is derived from an EMBL/GenBank/DDBJ whole genome shotgun (WGS) entry which is preliminary data.</text>
</comment>
<dbReference type="AlphaFoldDB" id="V9FLX4"/>
<reference evidence="1 2" key="1">
    <citation type="submission" date="2013-11" db="EMBL/GenBank/DDBJ databases">
        <title>The Genome Sequence of Phytophthora parasitica P1569.</title>
        <authorList>
            <consortium name="The Broad Institute Genomics Platform"/>
            <person name="Russ C."/>
            <person name="Tyler B."/>
            <person name="Panabieres F."/>
            <person name="Shan W."/>
            <person name="Tripathy S."/>
            <person name="Grunwald N."/>
            <person name="Machado M."/>
            <person name="Johnson C.S."/>
            <person name="Arredondo F."/>
            <person name="Hong C."/>
            <person name="Coffey M."/>
            <person name="Young S.K."/>
            <person name="Zeng Q."/>
            <person name="Gargeya S."/>
            <person name="Fitzgerald M."/>
            <person name="Abouelleil A."/>
            <person name="Alvarado L."/>
            <person name="Chapman S.B."/>
            <person name="Gainer-Dewar J."/>
            <person name="Goldberg J."/>
            <person name="Griggs A."/>
            <person name="Gujja S."/>
            <person name="Hansen M."/>
            <person name="Howarth C."/>
            <person name="Imamovic A."/>
            <person name="Ireland A."/>
            <person name="Larimer J."/>
            <person name="McCowan C."/>
            <person name="Murphy C."/>
            <person name="Pearson M."/>
            <person name="Poon T.W."/>
            <person name="Priest M."/>
            <person name="Roberts A."/>
            <person name="Saif S."/>
            <person name="Shea T."/>
            <person name="Sykes S."/>
            <person name="Wortman J."/>
            <person name="Nusbaum C."/>
            <person name="Birren B."/>
        </authorList>
    </citation>
    <scope>NUCLEOTIDE SEQUENCE [LARGE SCALE GENOMIC DNA]</scope>
    <source>
        <strain evidence="1 2">P1569</strain>
    </source>
</reference>
<proteinExistence type="predicted"/>
<evidence type="ECO:0000313" key="2">
    <source>
        <dbReference type="Proteomes" id="UP000018721"/>
    </source>
</evidence>
<dbReference type="eggNOG" id="ENOG502SVA1">
    <property type="taxonomic scope" value="Eukaryota"/>
</dbReference>